<reference evidence="1 2" key="1">
    <citation type="submission" date="2024-10" db="EMBL/GenBank/DDBJ databases">
        <title>The Natural Products Discovery Center: Release of the First 8490 Sequenced Strains for Exploring Actinobacteria Biosynthetic Diversity.</title>
        <authorList>
            <person name="Kalkreuter E."/>
            <person name="Kautsar S.A."/>
            <person name="Yang D."/>
            <person name="Bader C.D."/>
            <person name="Teijaro C.N."/>
            <person name="Fluegel L."/>
            <person name="Davis C.M."/>
            <person name="Simpson J.R."/>
            <person name="Lauterbach L."/>
            <person name="Steele A.D."/>
            <person name="Gui C."/>
            <person name="Meng S."/>
            <person name="Li G."/>
            <person name="Viehrig K."/>
            <person name="Ye F."/>
            <person name="Su P."/>
            <person name="Kiefer A.F."/>
            <person name="Nichols A."/>
            <person name="Cepeda A.J."/>
            <person name="Yan W."/>
            <person name="Fan B."/>
            <person name="Jiang Y."/>
            <person name="Adhikari A."/>
            <person name="Zheng C.-J."/>
            <person name="Schuster L."/>
            <person name="Cowan T.M."/>
            <person name="Smanski M.J."/>
            <person name="Chevrette M.G."/>
            <person name="De Carvalho L.P.S."/>
            <person name="Shen B."/>
        </authorList>
    </citation>
    <scope>NUCLEOTIDE SEQUENCE [LARGE SCALE GENOMIC DNA]</scope>
    <source>
        <strain evidence="1 2">NPDC089932</strain>
    </source>
</reference>
<dbReference type="Proteomes" id="UP001617511">
    <property type="component" value="Unassembled WGS sequence"/>
</dbReference>
<dbReference type="InterPro" id="IPR010982">
    <property type="entry name" value="Lambda_DNA-bd_dom_sf"/>
</dbReference>
<name>A0ABW8FSG7_9ACTN</name>
<dbReference type="RefSeq" id="WP_402076348.1">
    <property type="nucleotide sequence ID" value="NZ_JBIVGG010000022.1"/>
</dbReference>
<keyword evidence="2" id="KW-1185">Reference proteome</keyword>
<evidence type="ECO:0000313" key="2">
    <source>
        <dbReference type="Proteomes" id="UP001617511"/>
    </source>
</evidence>
<dbReference type="EMBL" id="JBIVGG010000022">
    <property type="protein sequence ID" value="MFJ4084994.1"/>
    <property type="molecule type" value="Genomic_DNA"/>
</dbReference>
<protein>
    <recommendedName>
        <fullName evidence="3">Transcriptional regulator</fullName>
    </recommendedName>
</protein>
<proteinExistence type="predicted"/>
<comment type="caution">
    <text evidence="1">The sequence shown here is derived from an EMBL/GenBank/DDBJ whole genome shotgun (WGS) entry which is preliminary data.</text>
</comment>
<evidence type="ECO:0000313" key="1">
    <source>
        <dbReference type="EMBL" id="MFJ4084994.1"/>
    </source>
</evidence>
<organism evidence="1 2">
    <name type="scientific">Streptomyces iakyrus</name>
    <dbReference type="NCBI Taxonomy" id="68219"/>
    <lineage>
        <taxon>Bacteria</taxon>
        <taxon>Bacillati</taxon>
        <taxon>Actinomycetota</taxon>
        <taxon>Actinomycetes</taxon>
        <taxon>Kitasatosporales</taxon>
        <taxon>Streptomycetaceae</taxon>
        <taxon>Streptomyces</taxon>
    </lineage>
</organism>
<evidence type="ECO:0008006" key="3">
    <source>
        <dbReference type="Google" id="ProtNLM"/>
    </source>
</evidence>
<accession>A0ABW8FSG7</accession>
<gene>
    <name evidence="1" type="ORF">ACIP2Z_39375</name>
</gene>
<sequence>MGDGEGLKGEPRTLQEKIIYLLEHAFPDGAPSDREFCRIVESQGGALSHSYFGKLRKGQITEVRDETLQALAVGFGISNWRFFKDESAVVEEVMAGLALLAGTRTGDISGLAGRGVGDAGLSPDLLEFVLDQVRAYQQGDKPGGAE</sequence>
<dbReference type="Gene3D" id="1.10.260.40">
    <property type="entry name" value="lambda repressor-like DNA-binding domains"/>
    <property type="match status" value="1"/>
</dbReference>